<proteinExistence type="predicted"/>
<evidence type="ECO:0000313" key="1">
    <source>
        <dbReference type="EMBL" id="KAK9761730.1"/>
    </source>
</evidence>
<gene>
    <name evidence="1" type="ORF">K7432_013139</name>
</gene>
<reference evidence="1 2" key="1">
    <citation type="submission" date="2023-04" db="EMBL/GenBank/DDBJ databases">
        <title>Genome of Basidiobolus ranarum AG-B5.</title>
        <authorList>
            <person name="Stajich J.E."/>
            <person name="Carter-House D."/>
            <person name="Gryganskyi A."/>
        </authorList>
    </citation>
    <scope>NUCLEOTIDE SEQUENCE [LARGE SCALE GENOMIC DNA]</scope>
    <source>
        <strain evidence="1 2">AG-B5</strain>
    </source>
</reference>
<dbReference type="EMBL" id="JASJQH010001245">
    <property type="protein sequence ID" value="KAK9761730.1"/>
    <property type="molecule type" value="Genomic_DNA"/>
</dbReference>
<evidence type="ECO:0000313" key="2">
    <source>
        <dbReference type="Proteomes" id="UP001479436"/>
    </source>
</evidence>
<name>A0ABR2WJP5_9FUNG</name>
<organism evidence="1 2">
    <name type="scientific">Basidiobolus ranarum</name>
    <dbReference type="NCBI Taxonomy" id="34480"/>
    <lineage>
        <taxon>Eukaryota</taxon>
        <taxon>Fungi</taxon>
        <taxon>Fungi incertae sedis</taxon>
        <taxon>Zoopagomycota</taxon>
        <taxon>Entomophthoromycotina</taxon>
        <taxon>Basidiobolomycetes</taxon>
        <taxon>Basidiobolales</taxon>
        <taxon>Basidiobolaceae</taxon>
        <taxon>Basidiobolus</taxon>
    </lineage>
</organism>
<dbReference type="Proteomes" id="UP001479436">
    <property type="component" value="Unassembled WGS sequence"/>
</dbReference>
<accession>A0ABR2WJP5</accession>
<keyword evidence="2" id="KW-1185">Reference proteome</keyword>
<protein>
    <submittedName>
        <fullName evidence="1">Uncharacterized protein</fullName>
    </submittedName>
</protein>
<comment type="caution">
    <text evidence="1">The sequence shown here is derived from an EMBL/GenBank/DDBJ whole genome shotgun (WGS) entry which is preliminary data.</text>
</comment>
<sequence length="66" mass="6343">MTAGLELVEGGLVPVGESSPLMNSAVEDGDRAEFGVDHIDAGVTGVSGCGAPVVGGTGVGDAEKSN</sequence>